<dbReference type="PeptideAtlas" id="Q95Q08"/>
<evidence type="ECO:0000313" key="3">
    <source>
        <dbReference type="EMBL" id="CAC70129.2"/>
    </source>
</evidence>
<evidence type="ECO:0000259" key="2">
    <source>
        <dbReference type="Pfam" id="PF17943"/>
    </source>
</evidence>
<accession>Q95Q08</accession>
<dbReference type="CTD" id="176591"/>
<dbReference type="KEGG" id="cel:CELE_Y66D12A.5"/>
<dbReference type="PANTHER" id="PTHR34494">
    <property type="entry name" value="PROTEIN CBG25024"/>
    <property type="match status" value="1"/>
</dbReference>
<evidence type="ECO:0007829" key="6">
    <source>
        <dbReference type="PeptideAtlas" id="Q95Q08"/>
    </source>
</evidence>
<keyword evidence="3" id="KW-0238">DNA-binding</keyword>
<dbReference type="HOGENOM" id="CLU_380019_0_0_1"/>
<organism evidence="3 4">
    <name type="scientific">Caenorhabditis elegans</name>
    <dbReference type="NCBI Taxonomy" id="6239"/>
    <lineage>
        <taxon>Eukaryota</taxon>
        <taxon>Metazoa</taxon>
        <taxon>Ecdysozoa</taxon>
        <taxon>Nematoda</taxon>
        <taxon>Chromadorea</taxon>
        <taxon>Rhabditida</taxon>
        <taxon>Rhabditina</taxon>
        <taxon>Rhabditomorpha</taxon>
        <taxon>Rhabditoidea</taxon>
        <taxon>Rhabditidae</taxon>
        <taxon>Peloderinae</taxon>
        <taxon>Caenorhabditis</taxon>
    </lineage>
</organism>
<name>Q95Q08_CAEEL</name>
<keyword evidence="4" id="KW-1185">Reference proteome</keyword>
<dbReference type="Pfam" id="PF17943">
    <property type="entry name" value="HOCHOB"/>
    <property type="match status" value="3"/>
</dbReference>
<dbReference type="PANTHER" id="PTHR34494:SF1">
    <property type="entry name" value="PROTEIN CBG25024"/>
    <property type="match status" value="1"/>
</dbReference>
<proteinExistence type="evidence at protein level"/>
<dbReference type="RefSeq" id="NP_499497.2">
    <property type="nucleotide sequence ID" value="NM_067096.4"/>
</dbReference>
<dbReference type="EMBL" id="BX284603">
    <property type="protein sequence ID" value="CAC70129.2"/>
    <property type="molecule type" value="Genomic_DNA"/>
</dbReference>
<dbReference type="InParanoid" id="Q95Q08"/>
<dbReference type="OMA" id="REQYKEW"/>
<feature type="domain" description="Homeobox-cysteine loop-homeobox" evidence="2">
    <location>
        <begin position="585"/>
        <end position="702"/>
    </location>
</feature>
<dbReference type="WormBase" id="Y66D12A.5">
    <property type="protein sequence ID" value="CE26459"/>
    <property type="gene ID" value="WBGene00013431"/>
    <property type="gene designation" value="ceh-92"/>
</dbReference>
<keyword evidence="6" id="KW-1267">Proteomics identification</keyword>
<dbReference type="Proteomes" id="UP000001940">
    <property type="component" value="Chromosome III"/>
</dbReference>
<dbReference type="AlphaFoldDB" id="Q95Q08"/>
<dbReference type="DIP" id="DIP-25823N"/>
<protein>
    <submittedName>
        <fullName evidence="3">Homeobox-cysteine loop-homeobox domain-containing protein</fullName>
    </submittedName>
</protein>
<feature type="region of interest" description="Disordered" evidence="1">
    <location>
        <begin position="31"/>
        <end position="72"/>
    </location>
</feature>
<feature type="domain" description="Homeobox-cysteine loop-homeobox" evidence="2">
    <location>
        <begin position="80"/>
        <end position="197"/>
    </location>
</feature>
<evidence type="ECO:0000313" key="4">
    <source>
        <dbReference type="Proteomes" id="UP000001940"/>
    </source>
</evidence>
<feature type="domain" description="Homeobox-cysteine loop-homeobox" evidence="2">
    <location>
        <begin position="351"/>
        <end position="470"/>
    </location>
</feature>
<dbReference type="eggNOG" id="ENOG502T36C">
    <property type="taxonomic scope" value="Eukaryota"/>
</dbReference>
<evidence type="ECO:0000313" key="5">
    <source>
        <dbReference type="WormBase" id="Y66D12A.5"/>
    </source>
</evidence>
<dbReference type="UCSC" id="Y66D12A.5">
    <property type="organism name" value="c. elegans"/>
</dbReference>
<reference evidence="3 4" key="1">
    <citation type="journal article" date="1998" name="Science">
        <title>Genome sequence of the nematode C. elegans: a platform for investigating biology.</title>
        <authorList>
            <consortium name="The C. elegans sequencing consortium"/>
            <person name="Sulson J.E."/>
            <person name="Waterston R."/>
        </authorList>
    </citation>
    <scope>NUCLEOTIDE SEQUENCE [LARGE SCALE GENOMIC DNA]</scope>
    <source>
        <strain evidence="3 4">Bristol N2</strain>
    </source>
</reference>
<dbReference type="InterPro" id="IPR040960">
    <property type="entry name" value="HOCHOB"/>
</dbReference>
<gene>
    <name evidence="3 5" type="primary">ceh-92</name>
    <name evidence="3" type="ORF">CELE_Y66D12A.5</name>
    <name evidence="5" type="ORF">Y66D12A.5</name>
</gene>
<dbReference type="FunCoup" id="Q95Q08">
    <property type="interactions" value="856"/>
</dbReference>
<feature type="compositionally biased region" description="Basic and acidic residues" evidence="1">
    <location>
        <begin position="31"/>
        <end position="56"/>
    </location>
</feature>
<dbReference type="STRING" id="6239.Y66D12A.5.1"/>
<dbReference type="OrthoDB" id="5874353at2759"/>
<dbReference type="Bgee" id="WBGene00013431">
    <property type="expression patterns" value="Expressed in adult organism and 2 other cell types or tissues"/>
</dbReference>
<dbReference type="GeneID" id="176591"/>
<sequence length="729" mass="85271">MEKNKENPLVPSEENIIEWCEKEAQRLERKKCEASEHVKEEQKLSDDDENDFHFEELESPPPPREPSPKAQGSLYKFPGDLRYFKEFKHPTIQQMIYISEDSGYRYERVFNRFCELRKLQGLKCLRNDTCRRVAKYFSPLTVYDGADDVTARNLMLQYFKRFNYSGPLPSTGCIHLVVDRLVLPPDLIRDYYVNWYKFSDDDTNDQNSQFDSTEWPFNVSDDFEDGMIPADMDTVQIDHDYGKSEHEKRAEILKIIRDRPDMTVAEAISLCPIYGVDLRELHATILKFQEDEEETDKTQSEAEGENSMDEEFETIQQNFDDNDDEELFVDHEEEVTLANEFPAKNNDFPSDFELFNRNRHPTIQEMIGISCRTGVDYSRVFHRFQEFRAILKEQCPSTDDPCQKVANLFAAAGTAAQPERTEIGDSVMEIFEILGSAGRYPNEGYIHVVAEKLNLSPGTVRKCYSDWLNRKNAEIQSGSGEIRVSGQLNRANPDEYLHMLNSTFLKNFEKLSNLVQEPPRRSLKRKRVSQRDANFYYYEDDDEPEYKKAETEDEDIDVVGLEGIDQSLPGPHRSTYMRSHSFPADLELFEKNRHPSIQEMIHISECFGISYEKVFIRFQDLRSIANEHCEPEDICEKVRRFSQMYPKLSGNLDEIPALHVEFEKLVRFGGTQLPIGYVHLVMEKVELEPRVIREQFMEWFRRRTKNPMSRRSSSQSAQPKICRKFKISK</sequence>
<evidence type="ECO:0000256" key="1">
    <source>
        <dbReference type="SAM" id="MobiDB-lite"/>
    </source>
</evidence>
<dbReference type="PaxDb" id="6239-Y66D12A.5"/>
<dbReference type="AGR" id="WB:WBGene00013431"/>
<keyword evidence="3" id="KW-0371">Homeobox</keyword>
<dbReference type="GO" id="GO:0003677">
    <property type="term" value="F:DNA binding"/>
    <property type="evidence" value="ECO:0007669"/>
    <property type="project" value="UniProtKB-KW"/>
</dbReference>
<feature type="region of interest" description="Disordered" evidence="1">
    <location>
        <begin position="290"/>
        <end position="309"/>
    </location>
</feature>
<dbReference type="IntAct" id="Q95Q08">
    <property type="interactions" value="1"/>
</dbReference>